<evidence type="ECO:0000256" key="1">
    <source>
        <dbReference type="SAM" id="MobiDB-lite"/>
    </source>
</evidence>
<sequence>MSAHTSPASQQPPKTQQLESMPPPPHRTFLQSGVKPHSTPHLLLHGVCSLLFIILGG</sequence>
<organism evidence="2">
    <name type="scientific">Oryza brachyantha</name>
    <name type="common">malo sina</name>
    <dbReference type="NCBI Taxonomy" id="4533"/>
    <lineage>
        <taxon>Eukaryota</taxon>
        <taxon>Viridiplantae</taxon>
        <taxon>Streptophyta</taxon>
        <taxon>Embryophyta</taxon>
        <taxon>Tracheophyta</taxon>
        <taxon>Spermatophyta</taxon>
        <taxon>Magnoliopsida</taxon>
        <taxon>Liliopsida</taxon>
        <taxon>Poales</taxon>
        <taxon>Poaceae</taxon>
        <taxon>BOP clade</taxon>
        <taxon>Oryzoideae</taxon>
        <taxon>Oryzeae</taxon>
        <taxon>Oryzinae</taxon>
        <taxon>Oryza</taxon>
    </lineage>
</organism>
<name>J3KVS1_ORYBR</name>
<accession>J3KVS1</accession>
<dbReference type="AlphaFoldDB" id="J3KVS1"/>
<proteinExistence type="predicted"/>
<dbReference type="HOGENOM" id="CLU_2999648_0_0_1"/>
<reference evidence="2" key="1">
    <citation type="journal article" date="2013" name="Nat. Commun.">
        <title>Whole-genome sequencing of Oryza brachyantha reveals mechanisms underlying Oryza genome evolution.</title>
        <authorList>
            <person name="Chen J."/>
            <person name="Huang Q."/>
            <person name="Gao D."/>
            <person name="Wang J."/>
            <person name="Lang Y."/>
            <person name="Liu T."/>
            <person name="Li B."/>
            <person name="Bai Z."/>
            <person name="Luis Goicoechea J."/>
            <person name="Liang C."/>
            <person name="Chen C."/>
            <person name="Zhang W."/>
            <person name="Sun S."/>
            <person name="Liao Y."/>
            <person name="Zhang X."/>
            <person name="Yang L."/>
            <person name="Song C."/>
            <person name="Wang M."/>
            <person name="Shi J."/>
            <person name="Liu G."/>
            <person name="Liu J."/>
            <person name="Zhou H."/>
            <person name="Zhou W."/>
            <person name="Yu Q."/>
            <person name="An N."/>
            <person name="Chen Y."/>
            <person name="Cai Q."/>
            <person name="Wang B."/>
            <person name="Liu B."/>
            <person name="Min J."/>
            <person name="Huang Y."/>
            <person name="Wu H."/>
            <person name="Li Z."/>
            <person name="Zhang Y."/>
            <person name="Yin Y."/>
            <person name="Song W."/>
            <person name="Jiang J."/>
            <person name="Jackson S.A."/>
            <person name="Wing R.A."/>
            <person name="Wang J."/>
            <person name="Chen M."/>
        </authorList>
    </citation>
    <scope>NUCLEOTIDE SEQUENCE [LARGE SCALE GENOMIC DNA]</scope>
    <source>
        <strain evidence="2">cv. IRGC 101232</strain>
    </source>
</reference>
<reference evidence="2" key="2">
    <citation type="submission" date="2013-04" db="UniProtKB">
        <authorList>
            <consortium name="EnsemblPlants"/>
        </authorList>
    </citation>
    <scope>IDENTIFICATION</scope>
</reference>
<dbReference type="Proteomes" id="UP000006038">
    <property type="component" value="Chromosome 1"/>
</dbReference>
<dbReference type="EnsemblPlants" id="OB01G10770.1">
    <property type="protein sequence ID" value="OB01G10770.1"/>
    <property type="gene ID" value="OB01G10770"/>
</dbReference>
<dbReference type="Gramene" id="OB01G10770.1">
    <property type="protein sequence ID" value="OB01G10770.1"/>
    <property type="gene ID" value="OB01G10770"/>
</dbReference>
<protein>
    <submittedName>
        <fullName evidence="2">Uncharacterized protein</fullName>
    </submittedName>
</protein>
<keyword evidence="3" id="KW-1185">Reference proteome</keyword>
<evidence type="ECO:0000313" key="2">
    <source>
        <dbReference type="EnsemblPlants" id="OB01G10770.1"/>
    </source>
</evidence>
<evidence type="ECO:0000313" key="3">
    <source>
        <dbReference type="Proteomes" id="UP000006038"/>
    </source>
</evidence>
<feature type="compositionally biased region" description="Polar residues" evidence="1">
    <location>
        <begin position="1"/>
        <end position="19"/>
    </location>
</feature>
<feature type="region of interest" description="Disordered" evidence="1">
    <location>
        <begin position="1"/>
        <end position="36"/>
    </location>
</feature>